<dbReference type="Proteomes" id="UP000325415">
    <property type="component" value="Unassembled WGS sequence"/>
</dbReference>
<comment type="caution">
    <text evidence="2">The sequence shown here is derived from an EMBL/GenBank/DDBJ whole genome shotgun (WGS) entry which is preliminary data.</text>
</comment>
<dbReference type="OrthoDB" id="9860169at2"/>
<evidence type="ECO:0000313" key="2">
    <source>
        <dbReference type="EMBL" id="KAE8128701.1"/>
    </source>
</evidence>
<dbReference type="AlphaFoldDB" id="A0A5N6S2Q0"/>
<keyword evidence="3" id="KW-1185">Reference proteome</keyword>
<evidence type="ECO:0000256" key="1">
    <source>
        <dbReference type="SAM" id="MobiDB-lite"/>
    </source>
</evidence>
<feature type="region of interest" description="Disordered" evidence="1">
    <location>
        <begin position="1"/>
        <end position="57"/>
    </location>
</feature>
<organism evidence="2 3">
    <name type="scientific">Bifidobacterium tibiigranuli</name>
    <dbReference type="NCBI Taxonomy" id="2172043"/>
    <lineage>
        <taxon>Bacteria</taxon>
        <taxon>Bacillati</taxon>
        <taxon>Actinomycetota</taxon>
        <taxon>Actinomycetes</taxon>
        <taxon>Bifidobacteriales</taxon>
        <taxon>Bifidobacteriaceae</taxon>
        <taxon>Bifidobacterium</taxon>
    </lineage>
</organism>
<dbReference type="EMBL" id="QDAG01000004">
    <property type="protein sequence ID" value="KAE8128701.1"/>
    <property type="molecule type" value="Genomic_DNA"/>
</dbReference>
<evidence type="ECO:0000313" key="3">
    <source>
        <dbReference type="Proteomes" id="UP000325415"/>
    </source>
</evidence>
<gene>
    <name evidence="2" type="ORF">DDE84_04350</name>
</gene>
<reference evidence="2 3" key="1">
    <citation type="submission" date="2018-04" db="EMBL/GenBank/DDBJ databases">
        <authorList>
            <person name="Eckel V.P."/>
            <person name="Vogel R.F."/>
        </authorList>
    </citation>
    <scope>NUCLEOTIDE SEQUENCE [LARGE SCALE GENOMIC DNA]</scope>
    <source>
        <strain evidence="3">TMW 2.1764</strain>
    </source>
</reference>
<proteinExistence type="predicted"/>
<dbReference type="GeneID" id="78126916"/>
<protein>
    <submittedName>
        <fullName evidence="2">Uncharacterized protein</fullName>
    </submittedName>
</protein>
<accession>A0A5N6S2Q0</accession>
<sequence>MERGAAAPRPAELNQLDHMPPALPRASRDSASIRLPQGRSDCYGSDNGKRGGSAPGGFVTAFHVNAEQSNFWDKG</sequence>
<dbReference type="RefSeq" id="WP_024463924.1">
    <property type="nucleotide sequence ID" value="NZ_QDAG01000004.1"/>
</dbReference>
<name>A0A5N6S2Q0_9BIFI</name>